<keyword evidence="2" id="KW-0732">Signal</keyword>
<dbReference type="InterPro" id="IPR006860">
    <property type="entry name" value="FecR"/>
</dbReference>
<feature type="region of interest" description="Disordered" evidence="1">
    <location>
        <begin position="276"/>
        <end position="337"/>
    </location>
</feature>
<feature type="compositionally biased region" description="Low complexity" evidence="1">
    <location>
        <begin position="286"/>
        <end position="301"/>
    </location>
</feature>
<protein>
    <submittedName>
        <fullName evidence="4">FecR protein</fullName>
    </submittedName>
</protein>
<keyword evidence="5" id="KW-1185">Reference proteome</keyword>
<feature type="region of interest" description="Disordered" evidence="1">
    <location>
        <begin position="227"/>
        <end position="254"/>
    </location>
</feature>
<dbReference type="PATRIC" id="fig|1177755.3.peg.212"/>
<evidence type="ECO:0000256" key="1">
    <source>
        <dbReference type="SAM" id="MobiDB-lite"/>
    </source>
</evidence>
<feature type="chain" id="PRO_5009116677" evidence="2">
    <location>
        <begin position="38"/>
        <end position="645"/>
    </location>
</feature>
<feature type="signal peptide" evidence="2">
    <location>
        <begin position="1"/>
        <end position="37"/>
    </location>
</feature>
<dbReference type="Gene3D" id="2.40.160.90">
    <property type="match status" value="1"/>
</dbReference>
<evidence type="ECO:0000259" key="3">
    <source>
        <dbReference type="Pfam" id="PF04773"/>
    </source>
</evidence>
<dbReference type="EMBL" id="MASI01000001">
    <property type="protein sequence ID" value="ODA68392.1"/>
    <property type="molecule type" value="Genomic_DNA"/>
</dbReference>
<organism evidence="4 5">
    <name type="scientific">Methyloligella halotolerans</name>
    <dbReference type="NCBI Taxonomy" id="1177755"/>
    <lineage>
        <taxon>Bacteria</taxon>
        <taxon>Pseudomonadati</taxon>
        <taxon>Pseudomonadota</taxon>
        <taxon>Alphaproteobacteria</taxon>
        <taxon>Hyphomicrobiales</taxon>
        <taxon>Hyphomicrobiaceae</taxon>
        <taxon>Methyloligella</taxon>
    </lineage>
</organism>
<comment type="caution">
    <text evidence="4">The sequence shown here is derived from an EMBL/GenBank/DDBJ whole genome shotgun (WGS) entry which is preliminary data.</text>
</comment>
<dbReference type="AlphaFoldDB" id="A0A1E2S1U6"/>
<feature type="compositionally biased region" description="Pro residues" evidence="1">
    <location>
        <begin position="311"/>
        <end position="331"/>
    </location>
</feature>
<feature type="domain" description="FecR protein" evidence="3">
    <location>
        <begin position="73"/>
        <end position="158"/>
    </location>
</feature>
<evidence type="ECO:0000313" key="5">
    <source>
        <dbReference type="Proteomes" id="UP000095087"/>
    </source>
</evidence>
<feature type="compositionally biased region" description="Polar residues" evidence="1">
    <location>
        <begin position="276"/>
        <end position="285"/>
    </location>
</feature>
<feature type="compositionally biased region" description="Polar residues" evidence="1">
    <location>
        <begin position="245"/>
        <end position="254"/>
    </location>
</feature>
<accession>A0A1E2S1U6</accession>
<evidence type="ECO:0000256" key="2">
    <source>
        <dbReference type="SAM" id="SignalP"/>
    </source>
</evidence>
<dbReference type="OrthoDB" id="6038785at2"/>
<dbReference type="SUPFAM" id="SSF56925">
    <property type="entry name" value="OMPA-like"/>
    <property type="match status" value="1"/>
</dbReference>
<gene>
    <name evidence="4" type="ORF">A7A08_00215</name>
</gene>
<dbReference type="Pfam" id="PF04773">
    <property type="entry name" value="FecR"/>
    <property type="match status" value="1"/>
</dbReference>
<evidence type="ECO:0000313" key="4">
    <source>
        <dbReference type="EMBL" id="ODA68392.1"/>
    </source>
</evidence>
<dbReference type="InterPro" id="IPR011250">
    <property type="entry name" value="OMP/PagP_B-barrel"/>
</dbReference>
<reference evidence="4" key="1">
    <citation type="submission" date="2016-07" db="EMBL/GenBank/DDBJ databases">
        <title>Draft genome sequence of Methyloligella halotolerans C2T (VKM B-2706T=CCUG 61687T=DSM 25045T), a halotolerant polyhydroxybutyrate accumulating methylotroph.</title>
        <authorList>
            <person name="Vasilenko O.V."/>
            <person name="Doronina N.V."/>
            <person name="Poroshina M.N."/>
            <person name="Tarlachkov S.V."/>
            <person name="Trotsenko Y.A."/>
        </authorList>
    </citation>
    <scope>NUCLEOTIDE SEQUENCE [LARGE SCALE GENOMIC DNA]</scope>
    <source>
        <strain evidence="4">VKM B-2706</strain>
    </source>
</reference>
<name>A0A1E2S1U6_9HYPH</name>
<dbReference type="Proteomes" id="UP000095087">
    <property type="component" value="Unassembled WGS sequence"/>
</dbReference>
<sequence>MGCCRLSFWAARSSRLAISAAISALCSAVALPASVLAEQVGTAAAVNPDAFSQLNGGKREQLAIGKSIFFNERINTSNEGLVQVLLNDGSTFTVGSGSDLVIDKFVYDPSTKQGELVATFSKGAIRFVGGKISKNPDSVTVKTPSGALAIRGGMFQAYIGEGRRIFSFLYGNELILTGSNGRTYRAFQPGYTIDASGNPGIRRTGPDDTNIFTTAFRGRGRVYALGQGGNRTSSAGNNAVGGATGRQSNGNSSTDWVSVQTLTTDATTTLINQEIQKQENKPPQQNTGNPAPGGTPPAAGGSRPIVDKPPIDGPPGEGFPPPDPGPDPEPGPVKVGGVFHGYASGFAKTETTRQTWFGTRTSSSIDKVVSLSPEDVHLILDPAGNTVSGGINVYNADLLDVSYTEYNAVFGPSSDYVSDTAFTAGASELSIVDHELRLRIWPPSLYWRENRHDVNGQSLAGSIESAAVTNTHTPLPGEAICAQCDFIKWGAWGVQANHIGDAGSLSNTRIDGWWIAGDITPVDELPVTGSASYHGAAFGNVINRGDRYSESGDLDMNWNFASRRGDLTISNFDGRTFGTGQNGLAAVPGPNHFGGVLAGSGTVGTARGSFVSNGAVPAAGVIGNWGVTGHQYQATGIFGGGKLTP</sequence>
<dbReference type="STRING" id="1177755.A7A08_00215"/>
<proteinExistence type="predicted"/>